<keyword evidence="1" id="KW-0732">Signal</keyword>
<reference evidence="3" key="1">
    <citation type="journal article" date="2019" name="Int. J. Syst. Evol. Microbiol.">
        <title>The Global Catalogue of Microorganisms (GCM) 10K type strain sequencing project: providing services to taxonomists for standard genome sequencing and annotation.</title>
        <authorList>
            <consortium name="The Broad Institute Genomics Platform"/>
            <consortium name="The Broad Institute Genome Sequencing Center for Infectious Disease"/>
            <person name="Wu L."/>
            <person name="Ma J."/>
        </authorList>
    </citation>
    <scope>NUCLEOTIDE SEQUENCE [LARGE SCALE GENOMIC DNA]</scope>
    <source>
        <strain evidence="3">CGMCC 4.7371</strain>
    </source>
</reference>
<comment type="caution">
    <text evidence="2">The sequence shown here is derived from an EMBL/GenBank/DDBJ whole genome shotgun (WGS) entry which is preliminary data.</text>
</comment>
<feature type="chain" id="PRO_5045475666" evidence="1">
    <location>
        <begin position="31"/>
        <end position="529"/>
    </location>
</feature>
<evidence type="ECO:0000313" key="2">
    <source>
        <dbReference type="EMBL" id="GGO85631.1"/>
    </source>
</evidence>
<dbReference type="EMBL" id="BMNI01000001">
    <property type="protein sequence ID" value="GGO85631.1"/>
    <property type="molecule type" value="Genomic_DNA"/>
</dbReference>
<gene>
    <name evidence="2" type="ORF">GCM10011584_06040</name>
</gene>
<proteinExistence type="predicted"/>
<evidence type="ECO:0000256" key="1">
    <source>
        <dbReference type="SAM" id="SignalP"/>
    </source>
</evidence>
<feature type="signal peptide" evidence="1">
    <location>
        <begin position="1"/>
        <end position="30"/>
    </location>
</feature>
<name>A0ABQ2N5U5_9ACTN</name>
<accession>A0ABQ2N5U5</accession>
<dbReference type="Proteomes" id="UP000655410">
    <property type="component" value="Unassembled WGS sequence"/>
</dbReference>
<evidence type="ECO:0000313" key="3">
    <source>
        <dbReference type="Proteomes" id="UP000655410"/>
    </source>
</evidence>
<protein>
    <submittedName>
        <fullName evidence="2">Uncharacterized protein</fullName>
    </submittedName>
</protein>
<dbReference type="NCBIfam" id="NF045524">
    <property type="entry name" value="MXAN_6640_HExxH"/>
    <property type="match status" value="1"/>
</dbReference>
<organism evidence="2 3">
    <name type="scientific">Nocardioides phosphati</name>
    <dbReference type="NCBI Taxonomy" id="1867775"/>
    <lineage>
        <taxon>Bacteria</taxon>
        <taxon>Bacillati</taxon>
        <taxon>Actinomycetota</taxon>
        <taxon>Actinomycetes</taxon>
        <taxon>Propionibacteriales</taxon>
        <taxon>Nocardioidaceae</taxon>
        <taxon>Nocardioides</taxon>
    </lineage>
</organism>
<keyword evidence="3" id="KW-1185">Reference proteome</keyword>
<dbReference type="RefSeq" id="WP_188782481.1">
    <property type="nucleotide sequence ID" value="NZ_BMNI01000001.1"/>
</dbReference>
<sequence length="529" mass="56420">MLLNRRFVPALVGAVLPLALAPGLVLPARAAGDPSAPPADSSPRALRVLAQAEATLQQALPSSLRGSGGARTEAHDATLALLALRHALPQLDRRDRTRARALFARPDGTNGTRYDLSSTRWTTTDTAAAKSTCDDPTTYGVHPFCVHWVPEGTTTGGLLPSPSRQVATDDAVAETVRAMSHVWSTEIGTLGYRAPRGDGATGSEQVPTADKLDVYLADSGASRGGAVYGYAVPEAFTGQTSPGYLVLDNDFSSAQFGTATTPDAARDVTAAHEFFHLVQFAYDTGESSWLMESTATWMEERAYSAVNDNRQYIASSSLHWPGQPVDTFVAGDVPQYGTWVFHELLSEHLGNAVIRRVWGRAAAVPGNNARSALSSALRSEGSSLLAEFRRFSGGSIAPARFWHEGGAWPRAVISRTWTLSRASRSTGLHATTLDHLASVDVVMQPKSTLTADWKLRIHIDGPSSGGTAYILVFFRDGSARKLPLGLDGSGNRTYSVPFSASKVSRVALALGNASATDGRTTAFRATIWR</sequence>